<evidence type="ECO:0000313" key="6">
    <source>
        <dbReference type="EMBL" id="SIS95094.1"/>
    </source>
</evidence>
<name>A0A1N7N9R5_9RHOB</name>
<evidence type="ECO:0000256" key="5">
    <source>
        <dbReference type="SAM" id="Phobius"/>
    </source>
</evidence>
<dbReference type="STRING" id="453582.SAMN05421580_107120"/>
<dbReference type="Pfam" id="PF04191">
    <property type="entry name" value="PEMT"/>
    <property type="match status" value="1"/>
</dbReference>
<evidence type="ECO:0000313" key="7">
    <source>
        <dbReference type="Proteomes" id="UP000186221"/>
    </source>
</evidence>
<dbReference type="Proteomes" id="UP000186221">
    <property type="component" value="Unassembled WGS sequence"/>
</dbReference>
<keyword evidence="7" id="KW-1185">Reference proteome</keyword>
<feature type="transmembrane region" description="Helical" evidence="5">
    <location>
        <begin position="20"/>
        <end position="39"/>
    </location>
</feature>
<dbReference type="EMBL" id="FTOG01000007">
    <property type="protein sequence ID" value="SIS95094.1"/>
    <property type="molecule type" value="Genomic_DNA"/>
</dbReference>
<dbReference type="GO" id="GO:0008168">
    <property type="term" value="F:methyltransferase activity"/>
    <property type="evidence" value="ECO:0007669"/>
    <property type="project" value="UniProtKB-KW"/>
</dbReference>
<keyword evidence="6" id="KW-0808">Transferase</keyword>
<evidence type="ECO:0000256" key="1">
    <source>
        <dbReference type="ARBA" id="ARBA00004127"/>
    </source>
</evidence>
<keyword evidence="2 5" id="KW-0812">Transmembrane</keyword>
<comment type="subcellular location">
    <subcellularLocation>
        <location evidence="1">Endomembrane system</location>
        <topology evidence="1">Multi-pass membrane protein</topology>
    </subcellularLocation>
</comment>
<evidence type="ECO:0000256" key="2">
    <source>
        <dbReference type="ARBA" id="ARBA00022692"/>
    </source>
</evidence>
<keyword evidence="4 5" id="KW-0472">Membrane</keyword>
<dbReference type="GO" id="GO:0032259">
    <property type="term" value="P:methylation"/>
    <property type="evidence" value="ECO:0007669"/>
    <property type="project" value="UniProtKB-KW"/>
</dbReference>
<feature type="transmembrane region" description="Helical" evidence="5">
    <location>
        <begin position="45"/>
        <end position="66"/>
    </location>
</feature>
<evidence type="ECO:0000256" key="3">
    <source>
        <dbReference type="ARBA" id="ARBA00022989"/>
    </source>
</evidence>
<protein>
    <submittedName>
        <fullName evidence="6">Protein-S-isoprenylcysteine O-methyltransferase Ste14</fullName>
    </submittedName>
</protein>
<evidence type="ECO:0000256" key="4">
    <source>
        <dbReference type="ARBA" id="ARBA00023136"/>
    </source>
</evidence>
<feature type="transmembrane region" description="Helical" evidence="5">
    <location>
        <begin position="98"/>
        <end position="124"/>
    </location>
</feature>
<gene>
    <name evidence="6" type="ORF">SAMN05421580_107120</name>
</gene>
<dbReference type="RefSeq" id="WP_175610451.1">
    <property type="nucleotide sequence ID" value="NZ_FTOG01000007.1"/>
</dbReference>
<dbReference type="Gene3D" id="1.20.120.1630">
    <property type="match status" value="1"/>
</dbReference>
<reference evidence="7" key="1">
    <citation type="submission" date="2017-01" db="EMBL/GenBank/DDBJ databases">
        <authorList>
            <person name="Varghese N."/>
            <person name="Submissions S."/>
        </authorList>
    </citation>
    <scope>NUCLEOTIDE SEQUENCE [LARGE SCALE GENOMIC DNA]</scope>
    <source>
        <strain evidence="7">DSM 19945</strain>
    </source>
</reference>
<keyword evidence="3 5" id="KW-1133">Transmembrane helix</keyword>
<dbReference type="AlphaFoldDB" id="A0A1N7N9R5"/>
<organism evidence="6 7">
    <name type="scientific">Rhodobacter aestuarii</name>
    <dbReference type="NCBI Taxonomy" id="453582"/>
    <lineage>
        <taxon>Bacteria</taxon>
        <taxon>Pseudomonadati</taxon>
        <taxon>Pseudomonadota</taxon>
        <taxon>Alphaproteobacteria</taxon>
        <taxon>Rhodobacterales</taxon>
        <taxon>Rhodobacter group</taxon>
        <taxon>Rhodobacter</taxon>
    </lineage>
</organism>
<dbReference type="InterPro" id="IPR007318">
    <property type="entry name" value="Phopholipid_MeTrfase"/>
</dbReference>
<dbReference type="GO" id="GO:0012505">
    <property type="term" value="C:endomembrane system"/>
    <property type="evidence" value="ECO:0007669"/>
    <property type="project" value="UniProtKB-SubCell"/>
</dbReference>
<sequence>MDLREKLKLALKELELPPMWLAVFAAIGWAVGQIAPLPIPYADWLGYGLVGLGLVISGLAAAQMVLARTTFIPRRQPQRLVTGGIFALSRNPIYLADAFILSGLLLIWDALFAAPLVPAFMAWITHRYIRGEEAWIMAAHGADYAAYCARVRRWL</sequence>
<proteinExistence type="predicted"/>
<keyword evidence="6" id="KW-0489">Methyltransferase</keyword>
<accession>A0A1N7N9R5</accession>